<dbReference type="Proteomes" id="UP000688137">
    <property type="component" value="Unassembled WGS sequence"/>
</dbReference>
<proteinExistence type="predicted"/>
<sequence length="81" mass="10016">MNIKLHNHLCQQFIDFTQYNLESSNRKAEKYQIQEQTFFDRNPVFQQLKQRQMMEFQIISVSKTFFYSITKISYKNYKDFV</sequence>
<evidence type="ECO:0000313" key="1">
    <source>
        <dbReference type="EMBL" id="CAD8101939.1"/>
    </source>
</evidence>
<reference evidence="1" key="1">
    <citation type="submission" date="2021-01" db="EMBL/GenBank/DDBJ databases">
        <authorList>
            <consortium name="Genoscope - CEA"/>
            <person name="William W."/>
        </authorList>
    </citation>
    <scope>NUCLEOTIDE SEQUENCE</scope>
</reference>
<dbReference type="AlphaFoldDB" id="A0A8S1PG93"/>
<accession>A0A8S1PG93</accession>
<protein>
    <submittedName>
        <fullName evidence="1">Uncharacterized protein</fullName>
    </submittedName>
</protein>
<comment type="caution">
    <text evidence="1">The sequence shown here is derived from an EMBL/GenBank/DDBJ whole genome shotgun (WGS) entry which is preliminary data.</text>
</comment>
<gene>
    <name evidence="1" type="ORF">PPRIM_AZ9-3.1.T1170047</name>
</gene>
<organism evidence="1 2">
    <name type="scientific">Paramecium primaurelia</name>
    <dbReference type="NCBI Taxonomy" id="5886"/>
    <lineage>
        <taxon>Eukaryota</taxon>
        <taxon>Sar</taxon>
        <taxon>Alveolata</taxon>
        <taxon>Ciliophora</taxon>
        <taxon>Intramacronucleata</taxon>
        <taxon>Oligohymenophorea</taxon>
        <taxon>Peniculida</taxon>
        <taxon>Parameciidae</taxon>
        <taxon>Paramecium</taxon>
    </lineage>
</organism>
<evidence type="ECO:0000313" key="2">
    <source>
        <dbReference type="Proteomes" id="UP000688137"/>
    </source>
</evidence>
<name>A0A8S1PG93_PARPR</name>
<keyword evidence="2" id="KW-1185">Reference proteome</keyword>
<dbReference type="EMBL" id="CAJJDM010000120">
    <property type="protein sequence ID" value="CAD8101939.1"/>
    <property type="molecule type" value="Genomic_DNA"/>
</dbReference>